<evidence type="ECO:0000256" key="1">
    <source>
        <dbReference type="SAM" id="MobiDB-lite"/>
    </source>
</evidence>
<comment type="caution">
    <text evidence="2">The sequence shown here is derived from an EMBL/GenBank/DDBJ whole genome shotgun (WGS) entry which is preliminary data.</text>
</comment>
<evidence type="ECO:0000313" key="3">
    <source>
        <dbReference type="Proteomes" id="UP000325315"/>
    </source>
</evidence>
<sequence>MSKKENLEGMLETLSINAISEEGIGENLSGICSYIPGSVPNNWNAEDILVIFRTNSEPSDINDMSDAAANSESPFEQDMCLEEPQDFEDN</sequence>
<feature type="region of interest" description="Disordered" evidence="1">
    <location>
        <begin position="58"/>
        <end position="90"/>
    </location>
</feature>
<name>A0A5B6WPX5_9ROSI</name>
<proteinExistence type="predicted"/>
<dbReference type="AlphaFoldDB" id="A0A5B6WPX5"/>
<accession>A0A5B6WPX5</accession>
<dbReference type="EMBL" id="SMMG02000002">
    <property type="protein sequence ID" value="KAA3483264.1"/>
    <property type="molecule type" value="Genomic_DNA"/>
</dbReference>
<evidence type="ECO:0000313" key="2">
    <source>
        <dbReference type="EMBL" id="KAA3483264.1"/>
    </source>
</evidence>
<keyword evidence="3" id="KW-1185">Reference proteome</keyword>
<protein>
    <submittedName>
        <fullName evidence="2">Trans-resveratrol di-O-methyltransferase-like</fullName>
    </submittedName>
</protein>
<reference evidence="2" key="1">
    <citation type="submission" date="2019-08" db="EMBL/GenBank/DDBJ databases">
        <authorList>
            <person name="Liu F."/>
        </authorList>
    </citation>
    <scope>NUCLEOTIDE SEQUENCE [LARGE SCALE GENOMIC DNA]</scope>
    <source>
        <strain evidence="2">PA1801</strain>
        <tissue evidence="2">Leaf</tissue>
    </source>
</reference>
<dbReference type="GO" id="GO:0008168">
    <property type="term" value="F:methyltransferase activity"/>
    <property type="evidence" value="ECO:0007669"/>
    <property type="project" value="UniProtKB-KW"/>
</dbReference>
<keyword evidence="2" id="KW-0808">Transferase</keyword>
<dbReference type="Proteomes" id="UP000325315">
    <property type="component" value="Unassembled WGS sequence"/>
</dbReference>
<feature type="compositionally biased region" description="Acidic residues" evidence="1">
    <location>
        <begin position="79"/>
        <end position="90"/>
    </location>
</feature>
<organism evidence="2 3">
    <name type="scientific">Gossypium australe</name>
    <dbReference type="NCBI Taxonomy" id="47621"/>
    <lineage>
        <taxon>Eukaryota</taxon>
        <taxon>Viridiplantae</taxon>
        <taxon>Streptophyta</taxon>
        <taxon>Embryophyta</taxon>
        <taxon>Tracheophyta</taxon>
        <taxon>Spermatophyta</taxon>
        <taxon>Magnoliopsida</taxon>
        <taxon>eudicotyledons</taxon>
        <taxon>Gunneridae</taxon>
        <taxon>Pentapetalae</taxon>
        <taxon>rosids</taxon>
        <taxon>malvids</taxon>
        <taxon>Malvales</taxon>
        <taxon>Malvaceae</taxon>
        <taxon>Malvoideae</taxon>
        <taxon>Gossypium</taxon>
    </lineage>
</organism>
<gene>
    <name evidence="2" type="ORF">EPI10_005452</name>
</gene>
<dbReference type="GO" id="GO:0032259">
    <property type="term" value="P:methylation"/>
    <property type="evidence" value="ECO:0007669"/>
    <property type="project" value="UniProtKB-KW"/>
</dbReference>
<keyword evidence="2" id="KW-0489">Methyltransferase</keyword>